<reference evidence="1 2" key="1">
    <citation type="journal article" date="2008" name="J. Bacteriol.">
        <title>Complete genome sequence of Neisseria gonorrhoeae NCCP11945.</title>
        <authorList>
            <person name="Chung G.T."/>
            <person name="Yoo J.S."/>
            <person name="Oh H.B."/>
            <person name="Lee Y.S."/>
            <person name="Cha S.H."/>
            <person name="Kim S.J."/>
            <person name="Yoo C.K."/>
        </authorList>
    </citation>
    <scope>NUCLEOTIDE SEQUENCE [LARGE SCALE GENOMIC DNA]</scope>
    <source>
        <strain evidence="1 2">NCCP11945</strain>
    </source>
</reference>
<protein>
    <submittedName>
        <fullName evidence="1">Uncharacterized protein</fullName>
    </submittedName>
</protein>
<dbReference type="EMBL" id="CP001050">
    <property type="protein sequence ID" value="ACF30934.1"/>
    <property type="molecule type" value="Genomic_DNA"/>
</dbReference>
<proteinExistence type="predicted"/>
<name>B4RPQ7_NEIG2</name>
<evidence type="ECO:0000313" key="1">
    <source>
        <dbReference type="EMBL" id="ACF30934.1"/>
    </source>
</evidence>
<accession>B4RPQ7</accession>
<organism evidence="1 2">
    <name type="scientific">Neisseria gonorrhoeae (strain NCCP11945)</name>
    <dbReference type="NCBI Taxonomy" id="521006"/>
    <lineage>
        <taxon>Bacteria</taxon>
        <taxon>Pseudomonadati</taxon>
        <taxon>Pseudomonadota</taxon>
        <taxon>Betaproteobacteria</taxon>
        <taxon>Neisseriales</taxon>
        <taxon>Neisseriaceae</taxon>
        <taxon>Neisseria</taxon>
    </lineage>
</organism>
<dbReference type="Proteomes" id="UP000002564">
    <property type="component" value="Chromosome"/>
</dbReference>
<dbReference type="HOGENOM" id="CLU_2789620_0_0_4"/>
<gene>
    <name evidence="1" type="ordered locus">NGK_2330</name>
</gene>
<evidence type="ECO:0000313" key="2">
    <source>
        <dbReference type="Proteomes" id="UP000002564"/>
    </source>
</evidence>
<dbReference type="AlphaFoldDB" id="B4RPQ7"/>
<sequence length="68" mass="7819">MPLNAGCRLKPLQTAFSRPAFGIRQTYPLSKNRRNLYNRYCLTYCSDGISLRTQPPETICRPSLQDLL</sequence>
<dbReference type="KEGG" id="ngk:NGK_2330"/>